<dbReference type="InterPro" id="IPR051052">
    <property type="entry name" value="Diverse_substrate_MTase"/>
</dbReference>
<feature type="domain" description="Methyltransferase type 11" evidence="4">
    <location>
        <begin position="55"/>
        <end position="147"/>
    </location>
</feature>
<dbReference type="GO" id="GO:0032259">
    <property type="term" value="P:methylation"/>
    <property type="evidence" value="ECO:0007669"/>
    <property type="project" value="UniProtKB-KW"/>
</dbReference>
<evidence type="ECO:0000256" key="1">
    <source>
        <dbReference type="ARBA" id="ARBA00008361"/>
    </source>
</evidence>
<comment type="similarity">
    <text evidence="1">Belongs to the methyltransferase superfamily.</text>
</comment>
<accession>A0AA47EJ84</accession>
<evidence type="ECO:0000259" key="4">
    <source>
        <dbReference type="Pfam" id="PF08241"/>
    </source>
</evidence>
<evidence type="ECO:0000256" key="2">
    <source>
        <dbReference type="ARBA" id="ARBA00022603"/>
    </source>
</evidence>
<gene>
    <name evidence="5" type="ORF">LL038_02165</name>
</gene>
<organism evidence="5 6">
    <name type="scientific">Clostridium estertheticum</name>
    <dbReference type="NCBI Taxonomy" id="238834"/>
    <lineage>
        <taxon>Bacteria</taxon>
        <taxon>Bacillati</taxon>
        <taxon>Bacillota</taxon>
        <taxon>Clostridia</taxon>
        <taxon>Eubacteriales</taxon>
        <taxon>Clostridiaceae</taxon>
        <taxon>Clostridium</taxon>
    </lineage>
</organism>
<dbReference type="SUPFAM" id="SSF53335">
    <property type="entry name" value="S-adenosyl-L-methionine-dependent methyltransferases"/>
    <property type="match status" value="1"/>
</dbReference>
<evidence type="ECO:0000313" key="5">
    <source>
        <dbReference type="EMBL" id="WAG61080.1"/>
    </source>
</evidence>
<evidence type="ECO:0000256" key="3">
    <source>
        <dbReference type="ARBA" id="ARBA00022679"/>
    </source>
</evidence>
<keyword evidence="3" id="KW-0808">Transferase</keyword>
<dbReference type="GO" id="GO:0008757">
    <property type="term" value="F:S-adenosylmethionine-dependent methyltransferase activity"/>
    <property type="evidence" value="ECO:0007669"/>
    <property type="project" value="InterPro"/>
</dbReference>
<dbReference type="RefSeq" id="WP_253200325.1">
    <property type="nucleotide sequence ID" value="NZ_JAHLDP010000025.1"/>
</dbReference>
<keyword evidence="2 5" id="KW-0489">Methyltransferase</keyword>
<sequence>MRNWKDDREMKENLQLNADRFMGFADVYNNARPKCPEKVKEIILKYLNRDPTLVVDLGCGTGLSTRIWSEVSNKVIGIEPSTDMIKVAREKTVGLDNILFNSEFSDNTQLNNSCADIITCSQSFHWMNPENTLNEVSRILKKGGIFAVYDNDWPPVCNWEAEFEYNKLFDKVREFELTHPDIKESFKRWDKDKHLSNIKNSGNFRYVREIVFSNSEICNAQRFISIALSQGGVQAIMKANIDEINPLLISFKERIIDIFGSSEFNIDFCYRMRIGVK</sequence>
<dbReference type="PANTHER" id="PTHR44942:SF4">
    <property type="entry name" value="METHYLTRANSFERASE TYPE 11 DOMAIN-CONTAINING PROTEIN"/>
    <property type="match status" value="1"/>
</dbReference>
<dbReference type="CDD" id="cd02440">
    <property type="entry name" value="AdoMet_MTases"/>
    <property type="match status" value="1"/>
</dbReference>
<dbReference type="Gene3D" id="3.40.50.150">
    <property type="entry name" value="Vaccinia Virus protein VP39"/>
    <property type="match status" value="1"/>
</dbReference>
<dbReference type="InterPro" id="IPR029063">
    <property type="entry name" value="SAM-dependent_MTases_sf"/>
</dbReference>
<reference evidence="5" key="1">
    <citation type="submission" date="2021-11" db="EMBL/GenBank/DDBJ databases">
        <title>Clostridia strains as spoilage organisms.</title>
        <authorList>
            <person name="Wambui J."/>
            <person name="Stevens M.J.A."/>
            <person name="Stephan R."/>
        </authorList>
    </citation>
    <scope>NUCLEOTIDE SEQUENCE</scope>
    <source>
        <strain evidence="5">CF009</strain>
    </source>
</reference>
<evidence type="ECO:0000313" key="6">
    <source>
        <dbReference type="Proteomes" id="UP001164733"/>
    </source>
</evidence>
<dbReference type="Pfam" id="PF08241">
    <property type="entry name" value="Methyltransf_11"/>
    <property type="match status" value="1"/>
</dbReference>
<name>A0AA47EJ84_9CLOT</name>
<protein>
    <submittedName>
        <fullName evidence="5">Class I SAM-dependent methyltransferase</fullName>
    </submittedName>
</protein>
<proteinExistence type="inferred from homology"/>
<dbReference type="PANTHER" id="PTHR44942">
    <property type="entry name" value="METHYLTRANSF_11 DOMAIN-CONTAINING PROTEIN"/>
    <property type="match status" value="1"/>
</dbReference>
<dbReference type="InterPro" id="IPR013216">
    <property type="entry name" value="Methyltransf_11"/>
</dbReference>
<dbReference type="EMBL" id="CP086239">
    <property type="protein sequence ID" value="WAG61080.1"/>
    <property type="molecule type" value="Genomic_DNA"/>
</dbReference>
<dbReference type="Proteomes" id="UP001164733">
    <property type="component" value="Chromosome"/>
</dbReference>
<dbReference type="AlphaFoldDB" id="A0AA47EJ84"/>